<feature type="domain" description="Cupin type-2" evidence="1">
    <location>
        <begin position="38"/>
        <end position="93"/>
    </location>
</feature>
<dbReference type="InterPro" id="IPR014710">
    <property type="entry name" value="RmlC-like_jellyroll"/>
</dbReference>
<evidence type="ECO:0000313" key="3">
    <source>
        <dbReference type="Proteomes" id="UP000051096"/>
    </source>
</evidence>
<dbReference type="Pfam" id="PF07883">
    <property type="entry name" value="Cupin_2"/>
    <property type="match status" value="1"/>
</dbReference>
<dbReference type="InterPro" id="IPR052044">
    <property type="entry name" value="PKS_Associated_Protein"/>
</dbReference>
<dbReference type="PANTHER" id="PTHR36114">
    <property type="entry name" value="16.7 KDA PROTEIN IN WHIE LOCUS"/>
    <property type="match status" value="1"/>
</dbReference>
<sequence length="106" mass="12456">MKKVRLKELIKDIKEPWQAMDAVYVNDTALRVAKIQGEYNWHTHQKEDEFFLVLKGKIYIDTDKGSVELNENEGYLVEKGKRHRSRAEKPAWILLIEPTRTKTTGE</sequence>
<dbReference type="AlphaFoldDB" id="A0A0S8GEC8"/>
<dbReference type="InterPro" id="IPR013096">
    <property type="entry name" value="Cupin_2"/>
</dbReference>
<dbReference type="InterPro" id="IPR011051">
    <property type="entry name" value="RmlC_Cupin_sf"/>
</dbReference>
<comment type="caution">
    <text evidence="2">The sequence shown here is derived from an EMBL/GenBank/DDBJ whole genome shotgun (WGS) entry which is preliminary data.</text>
</comment>
<name>A0A0S8GEC8_UNCW3</name>
<dbReference type="PANTHER" id="PTHR36114:SF1">
    <property type="entry name" value="16.7 KDA PROTEIN IN WHIE LOCUS"/>
    <property type="match status" value="1"/>
</dbReference>
<dbReference type="EMBL" id="LJUO01000071">
    <property type="protein sequence ID" value="KPK71088.1"/>
    <property type="molecule type" value="Genomic_DNA"/>
</dbReference>
<gene>
    <name evidence="2" type="ORF">AMJ87_07745</name>
</gene>
<protein>
    <recommendedName>
        <fullName evidence="1">Cupin type-2 domain-containing protein</fullName>
    </recommendedName>
</protein>
<dbReference type="SUPFAM" id="SSF51182">
    <property type="entry name" value="RmlC-like cupins"/>
    <property type="match status" value="1"/>
</dbReference>
<accession>A0A0S8GEC8</accession>
<proteinExistence type="predicted"/>
<dbReference type="Gene3D" id="2.60.120.10">
    <property type="entry name" value="Jelly Rolls"/>
    <property type="match status" value="1"/>
</dbReference>
<dbReference type="Proteomes" id="UP000051096">
    <property type="component" value="Unassembled WGS sequence"/>
</dbReference>
<reference evidence="2 3" key="1">
    <citation type="journal article" date="2015" name="Microbiome">
        <title>Genomic resolution of linkages in carbon, nitrogen, and sulfur cycling among widespread estuary sediment bacteria.</title>
        <authorList>
            <person name="Baker B.J."/>
            <person name="Lazar C.S."/>
            <person name="Teske A.P."/>
            <person name="Dick G.J."/>
        </authorList>
    </citation>
    <scope>NUCLEOTIDE SEQUENCE [LARGE SCALE GENOMIC DNA]</scope>
    <source>
        <strain evidence="2">SM23_60</strain>
    </source>
</reference>
<organism evidence="2 3">
    <name type="scientific">candidate division WOR_3 bacterium SM23_60</name>
    <dbReference type="NCBI Taxonomy" id="1703780"/>
    <lineage>
        <taxon>Bacteria</taxon>
        <taxon>Bacteria division WOR-3</taxon>
    </lineage>
</organism>
<dbReference type="CDD" id="cd02226">
    <property type="entry name" value="cupin_YdbB-like"/>
    <property type="match status" value="1"/>
</dbReference>
<evidence type="ECO:0000259" key="1">
    <source>
        <dbReference type="Pfam" id="PF07883"/>
    </source>
</evidence>
<evidence type="ECO:0000313" key="2">
    <source>
        <dbReference type="EMBL" id="KPK71088.1"/>
    </source>
</evidence>